<gene>
    <name evidence="1" type="ORF">HQ497_01230</name>
</gene>
<protein>
    <submittedName>
        <fullName evidence="1">Uncharacterized protein</fullName>
    </submittedName>
</protein>
<organism evidence="1 2">
    <name type="scientific">SAR86 cluster bacterium</name>
    <dbReference type="NCBI Taxonomy" id="2030880"/>
    <lineage>
        <taxon>Bacteria</taxon>
        <taxon>Pseudomonadati</taxon>
        <taxon>Pseudomonadota</taxon>
        <taxon>Gammaproteobacteria</taxon>
        <taxon>SAR86 cluster</taxon>
    </lineage>
</organism>
<proteinExistence type="predicted"/>
<comment type="caution">
    <text evidence="1">The sequence shown here is derived from an EMBL/GenBank/DDBJ whole genome shotgun (WGS) entry which is preliminary data.</text>
</comment>
<sequence length="110" mass="11491">MLNRLFPLVSLIAAVLATFLVSFEYWALILVVLGLAHGVVQPVDDSATKALLIVAAVGFPTIANSLDAIPVIGAHLNLIIDHFALSIGGYALSTLALDVWGRVMPAAEAA</sequence>
<reference evidence="1" key="1">
    <citation type="submission" date="2020-05" db="EMBL/GenBank/DDBJ databases">
        <title>Sulfur intermediates as new biogeochemical hubs in an aquatic model microbial ecosystem.</title>
        <authorList>
            <person name="Vigneron A."/>
        </authorList>
    </citation>
    <scope>NUCLEOTIDE SEQUENCE</scope>
    <source>
        <strain evidence="1">Bin.250</strain>
    </source>
</reference>
<accession>A0A973A8N9</accession>
<dbReference type="AlphaFoldDB" id="A0A973A8N9"/>
<name>A0A973A8N9_9GAMM</name>
<dbReference type="EMBL" id="JABMOJ010000048">
    <property type="protein sequence ID" value="NQV63961.1"/>
    <property type="molecule type" value="Genomic_DNA"/>
</dbReference>
<evidence type="ECO:0000313" key="1">
    <source>
        <dbReference type="EMBL" id="NQV63961.1"/>
    </source>
</evidence>
<dbReference type="Proteomes" id="UP000754644">
    <property type="component" value="Unassembled WGS sequence"/>
</dbReference>
<evidence type="ECO:0000313" key="2">
    <source>
        <dbReference type="Proteomes" id="UP000754644"/>
    </source>
</evidence>